<reference evidence="1" key="1">
    <citation type="submission" date="2018-06" db="EMBL/GenBank/DDBJ databases">
        <authorList>
            <person name="Zhirakovskaya E."/>
        </authorList>
    </citation>
    <scope>NUCLEOTIDE SEQUENCE</scope>
</reference>
<name>A0A3B0Y7I5_9ZZZZ</name>
<accession>A0A3B0Y7I5</accession>
<dbReference type="EMBL" id="UOFJ01000499">
    <property type="protein sequence ID" value="VAW70139.1"/>
    <property type="molecule type" value="Genomic_DNA"/>
</dbReference>
<gene>
    <name evidence="1" type="ORF">MNBD_GAMMA10-2597</name>
</gene>
<organism evidence="1">
    <name type="scientific">hydrothermal vent metagenome</name>
    <dbReference type="NCBI Taxonomy" id="652676"/>
    <lineage>
        <taxon>unclassified sequences</taxon>
        <taxon>metagenomes</taxon>
        <taxon>ecological metagenomes</taxon>
    </lineage>
</organism>
<feature type="non-terminal residue" evidence="1">
    <location>
        <position position="86"/>
    </location>
</feature>
<sequence>MSNVKEILKKGLSSSFEVDTGDLYSQLEKSALAIRLAGEYLVDESVAVDLADGDSIGKAAVMLHKSLNPLIIVGSGANTDAVRLAL</sequence>
<protein>
    <submittedName>
        <fullName evidence="1">Uncharacterized protein</fullName>
    </submittedName>
</protein>
<evidence type="ECO:0000313" key="1">
    <source>
        <dbReference type="EMBL" id="VAW70139.1"/>
    </source>
</evidence>
<proteinExistence type="predicted"/>
<dbReference type="AlphaFoldDB" id="A0A3B0Y7I5"/>